<keyword evidence="1" id="KW-0812">Transmembrane</keyword>
<reference evidence="2 4" key="1">
    <citation type="submission" date="2018-07" db="EMBL/GenBank/DDBJ databases">
        <title>Genome sequencing of Runella.</title>
        <authorList>
            <person name="Baek M.-G."/>
            <person name="Yi H."/>
        </authorList>
    </citation>
    <scope>NUCLEOTIDE SEQUENCE [LARGE SCALE GENOMIC DNA]</scope>
    <source>
        <strain evidence="2 4">HYN0085</strain>
    </source>
</reference>
<keyword evidence="1" id="KW-0472">Membrane</keyword>
<dbReference type="AlphaFoldDB" id="A0A344TC91"/>
<keyword evidence="1" id="KW-1133">Transmembrane helix</keyword>
<dbReference type="EMBL" id="CP030850">
    <property type="protein sequence ID" value="AXE21329.1"/>
    <property type="molecule type" value="Genomic_DNA"/>
</dbReference>
<dbReference type="KEGG" id="run:DR864_28110"/>
<dbReference type="EMBL" id="CP030850">
    <property type="protein sequence ID" value="AXE16262.1"/>
    <property type="molecule type" value="Genomic_DNA"/>
</dbReference>
<keyword evidence="4" id="KW-1185">Reference proteome</keyword>
<evidence type="ECO:0000313" key="2">
    <source>
        <dbReference type="EMBL" id="AXE16262.1"/>
    </source>
</evidence>
<organism evidence="2 4">
    <name type="scientific">Runella rosea</name>
    <dbReference type="NCBI Taxonomy" id="2259595"/>
    <lineage>
        <taxon>Bacteria</taxon>
        <taxon>Pseudomonadati</taxon>
        <taxon>Bacteroidota</taxon>
        <taxon>Cytophagia</taxon>
        <taxon>Cytophagales</taxon>
        <taxon>Spirosomataceae</taxon>
        <taxon>Runella</taxon>
    </lineage>
</organism>
<protein>
    <submittedName>
        <fullName evidence="2">Uncharacterized protein</fullName>
    </submittedName>
</protein>
<sequence length="79" mass="8432">MPKLLEDILKARNSTVNTIAIIIVTGYVAGELYLTFTGAGEKAMERLSGVALVILNSVAIVKAVQTNTNEPKQNNASNE</sequence>
<evidence type="ECO:0000313" key="4">
    <source>
        <dbReference type="Proteomes" id="UP000251993"/>
    </source>
</evidence>
<evidence type="ECO:0000256" key="1">
    <source>
        <dbReference type="SAM" id="Phobius"/>
    </source>
</evidence>
<gene>
    <name evidence="2" type="ORF">DR864_00245</name>
    <name evidence="3" type="ORF">DR864_28110</name>
</gene>
<dbReference type="KEGG" id="run:DR864_00245"/>
<feature type="transmembrane region" description="Helical" evidence="1">
    <location>
        <begin position="15"/>
        <end position="36"/>
    </location>
</feature>
<evidence type="ECO:0000313" key="3">
    <source>
        <dbReference type="EMBL" id="AXE21329.1"/>
    </source>
</evidence>
<dbReference type="Proteomes" id="UP000251993">
    <property type="component" value="Chromosome"/>
</dbReference>
<dbReference type="RefSeq" id="WP_114065083.1">
    <property type="nucleotide sequence ID" value="NZ_CP030850.1"/>
</dbReference>
<accession>A0A344TC91</accession>
<proteinExistence type="predicted"/>
<name>A0A344TC91_9BACT</name>